<keyword evidence="3" id="KW-1185">Reference proteome</keyword>
<dbReference type="RefSeq" id="WP_179266467.1">
    <property type="nucleotide sequence ID" value="NZ_FZPH01000016.1"/>
</dbReference>
<evidence type="ECO:0000313" key="3">
    <source>
        <dbReference type="Proteomes" id="UP000198362"/>
    </source>
</evidence>
<keyword evidence="1" id="KW-1133">Transmembrane helix</keyword>
<dbReference type="Proteomes" id="UP000198362">
    <property type="component" value="Unassembled WGS sequence"/>
</dbReference>
<proteinExistence type="predicted"/>
<dbReference type="AlphaFoldDB" id="A0A239PA39"/>
<evidence type="ECO:0000256" key="1">
    <source>
        <dbReference type="SAM" id="Phobius"/>
    </source>
</evidence>
<name>A0A239PA39_9ACTN</name>
<reference evidence="2 3" key="1">
    <citation type="submission" date="2017-06" db="EMBL/GenBank/DDBJ databases">
        <authorList>
            <person name="Kim H.J."/>
            <person name="Triplett B.A."/>
        </authorList>
    </citation>
    <scope>NUCLEOTIDE SEQUENCE [LARGE SCALE GENOMIC DNA]</scope>
    <source>
        <strain evidence="2 3">CGMCC 4.5593</strain>
    </source>
</reference>
<accession>A0A239PA39</accession>
<evidence type="ECO:0000313" key="2">
    <source>
        <dbReference type="EMBL" id="SNT64026.1"/>
    </source>
</evidence>
<organism evidence="2 3">
    <name type="scientific">Asanoa hainanensis</name>
    <dbReference type="NCBI Taxonomy" id="560556"/>
    <lineage>
        <taxon>Bacteria</taxon>
        <taxon>Bacillati</taxon>
        <taxon>Actinomycetota</taxon>
        <taxon>Actinomycetes</taxon>
        <taxon>Micromonosporales</taxon>
        <taxon>Micromonosporaceae</taxon>
        <taxon>Asanoa</taxon>
    </lineage>
</organism>
<protein>
    <submittedName>
        <fullName evidence="2">Uncharacterized protein</fullName>
    </submittedName>
</protein>
<dbReference type="EMBL" id="FZPH01000016">
    <property type="protein sequence ID" value="SNT64026.1"/>
    <property type="molecule type" value="Genomic_DNA"/>
</dbReference>
<sequence>MDQNVEDVRAAIARADWPRVKALLHPLLLVGAGVLVFAVDVWTWLLVRGDRRLTHSP</sequence>
<feature type="transmembrane region" description="Helical" evidence="1">
    <location>
        <begin position="27"/>
        <end position="47"/>
    </location>
</feature>
<keyword evidence="1" id="KW-0812">Transmembrane</keyword>
<gene>
    <name evidence="2" type="ORF">SAMN05421812_11673</name>
</gene>
<keyword evidence="1" id="KW-0472">Membrane</keyword>